<proteinExistence type="predicted"/>
<accession>A0A3B1DAV4</accession>
<dbReference type="PROSITE" id="PS51257">
    <property type="entry name" value="PROKAR_LIPOPROTEIN"/>
    <property type="match status" value="1"/>
</dbReference>
<dbReference type="EMBL" id="UOGF01000081">
    <property type="protein sequence ID" value="VAX31970.1"/>
    <property type="molecule type" value="Genomic_DNA"/>
</dbReference>
<name>A0A3B1DAV4_9ZZZZ</name>
<protein>
    <recommendedName>
        <fullName evidence="2">Lipoprotein</fullName>
    </recommendedName>
</protein>
<organism evidence="1">
    <name type="scientific">hydrothermal vent metagenome</name>
    <dbReference type="NCBI Taxonomy" id="652676"/>
    <lineage>
        <taxon>unclassified sequences</taxon>
        <taxon>metagenomes</taxon>
        <taxon>ecological metagenomes</taxon>
    </lineage>
</organism>
<evidence type="ECO:0000313" key="1">
    <source>
        <dbReference type="EMBL" id="VAX31970.1"/>
    </source>
</evidence>
<sequence>MKFLGLIVLIFLSGCATHFTSPSKEALKQPFPPIQEQTSTALYLPSFTNDAIHQGGVAILGILKGGPDVLRQNAAFEFFQGLREVFPSARIVPRSDVIRRARTAGRYHDLNHFLEQYERRRRMDISALSEWGRLEGVRYLFFAQVPVNDKHTKTVMPQYGEDGIAGKVFVFSSGPEQLPSRVEKRVSLEAEVWDAVCGKLVWSGSGQAEISEAVRLERVRVDDIFTSITRRLIGEMDRTMWESGKAADSAGTGCSSG</sequence>
<dbReference type="AlphaFoldDB" id="A0A3B1DAV4"/>
<gene>
    <name evidence="1" type="ORF">MNBD_NITROSPIRAE01-1829</name>
</gene>
<reference evidence="1" key="1">
    <citation type="submission" date="2018-06" db="EMBL/GenBank/DDBJ databases">
        <authorList>
            <person name="Zhirakovskaya E."/>
        </authorList>
    </citation>
    <scope>NUCLEOTIDE SEQUENCE</scope>
</reference>
<evidence type="ECO:0008006" key="2">
    <source>
        <dbReference type="Google" id="ProtNLM"/>
    </source>
</evidence>